<dbReference type="AlphaFoldDB" id="A0AAW9QPM3"/>
<dbReference type="CDD" id="cd14852">
    <property type="entry name" value="LD-carboxypeptidase"/>
    <property type="match status" value="1"/>
</dbReference>
<protein>
    <submittedName>
        <fullName evidence="3">D-alanyl-D-alanine carboxypeptidase family protein</fullName>
    </submittedName>
</protein>
<dbReference type="PROSITE" id="PS51257">
    <property type="entry name" value="PROKAR_LIPOPROTEIN"/>
    <property type="match status" value="1"/>
</dbReference>
<dbReference type="InterPro" id="IPR052179">
    <property type="entry name" value="DD-CPase-like"/>
</dbReference>
<evidence type="ECO:0000256" key="1">
    <source>
        <dbReference type="SAM" id="Phobius"/>
    </source>
</evidence>
<dbReference type="Gene3D" id="3.30.1380.10">
    <property type="match status" value="1"/>
</dbReference>
<keyword evidence="1" id="KW-0472">Membrane</keyword>
<dbReference type="InterPro" id="IPR003709">
    <property type="entry name" value="VanY-like_core_dom"/>
</dbReference>
<evidence type="ECO:0000313" key="4">
    <source>
        <dbReference type="Proteomes" id="UP001328733"/>
    </source>
</evidence>
<dbReference type="InterPro" id="IPR058193">
    <property type="entry name" value="VanY/YodJ_core_dom"/>
</dbReference>
<keyword evidence="3" id="KW-0645">Protease</keyword>
<name>A0AAW9QPM3_9CHRO</name>
<dbReference type="PANTHER" id="PTHR34385">
    <property type="entry name" value="D-ALANYL-D-ALANINE CARBOXYPEPTIDASE"/>
    <property type="match status" value="1"/>
</dbReference>
<evidence type="ECO:0000259" key="2">
    <source>
        <dbReference type="Pfam" id="PF02557"/>
    </source>
</evidence>
<keyword evidence="4" id="KW-1185">Reference proteome</keyword>
<proteinExistence type="predicted"/>
<dbReference type="Pfam" id="PF02557">
    <property type="entry name" value="VanY"/>
    <property type="match status" value="1"/>
</dbReference>
<dbReference type="InterPro" id="IPR009045">
    <property type="entry name" value="Zn_M74/Hedgehog-like"/>
</dbReference>
<dbReference type="GO" id="GO:0006508">
    <property type="term" value="P:proteolysis"/>
    <property type="evidence" value="ECO:0007669"/>
    <property type="project" value="InterPro"/>
</dbReference>
<gene>
    <name evidence="3" type="ORF">V0288_21545</name>
</gene>
<keyword evidence="3" id="KW-0378">Hydrolase</keyword>
<comment type="caution">
    <text evidence="3">The sequence shown here is derived from an EMBL/GenBank/DDBJ whole genome shotgun (WGS) entry which is preliminary data.</text>
</comment>
<dbReference type="SUPFAM" id="SSF55166">
    <property type="entry name" value="Hedgehog/DD-peptidase"/>
    <property type="match status" value="1"/>
</dbReference>
<dbReference type="PANTHER" id="PTHR34385:SF1">
    <property type="entry name" value="PEPTIDOGLYCAN L-ALANYL-D-GLUTAMATE ENDOPEPTIDASE CWLK"/>
    <property type="match status" value="1"/>
</dbReference>
<accession>A0AAW9QPM3</accession>
<keyword evidence="1" id="KW-1133">Transmembrane helix</keyword>
<keyword evidence="3" id="KW-0121">Carboxypeptidase</keyword>
<dbReference type="GO" id="GO:0004180">
    <property type="term" value="F:carboxypeptidase activity"/>
    <property type="evidence" value="ECO:0007669"/>
    <property type="project" value="UniProtKB-KW"/>
</dbReference>
<keyword evidence="1" id="KW-0812">Transmembrane</keyword>
<reference evidence="3 4" key="1">
    <citation type="submission" date="2024-01" db="EMBL/GenBank/DDBJ databases">
        <title>Genomic insights into the taxonomy and metabolism of the cyanobacterium Pannus brasiliensis CCIBt3594.</title>
        <authorList>
            <person name="Machado M."/>
            <person name="Botero N.B."/>
            <person name="Andreote A.P.D."/>
            <person name="Feitosa A.M.T."/>
            <person name="Popin R."/>
            <person name="Sivonen K."/>
            <person name="Fiore M.F."/>
        </authorList>
    </citation>
    <scope>NUCLEOTIDE SEQUENCE [LARGE SCALE GENOMIC DNA]</scope>
    <source>
        <strain evidence="3 4">CCIBt3594</strain>
    </source>
</reference>
<sequence length="273" mass="30295">MKYSRDLWTRMQFLIVSFLSACIVIAIGVGLQWWWPAPRTAPVARVSTLTPPIARVSPSPIGVPAPLAVPSPVILPSPVLPSPEPKMIRPAPAPIAARNPAYLGHFPYLEVDRSRLVRVGMYYDRPEYLEAEAADAFARTREAARAEGVNLTIISGFRSVADQEKLFTRQIQRRGSRSAAARLSAPPGYSEHHTGYALDIGDGDARDTDLKYDFERTRAYRWLAARAGQYGFELSFPRDNPQGVSFEPWHWRYVGSEAATGVFASARYFSGGL</sequence>
<organism evidence="3 4">
    <name type="scientific">Pannus brasiliensis CCIBt3594</name>
    <dbReference type="NCBI Taxonomy" id="1427578"/>
    <lineage>
        <taxon>Bacteria</taxon>
        <taxon>Bacillati</taxon>
        <taxon>Cyanobacteriota</taxon>
        <taxon>Cyanophyceae</taxon>
        <taxon>Oscillatoriophycideae</taxon>
        <taxon>Chroococcales</taxon>
        <taxon>Microcystaceae</taxon>
        <taxon>Pannus</taxon>
    </lineage>
</organism>
<feature type="transmembrane region" description="Helical" evidence="1">
    <location>
        <begin position="12"/>
        <end position="35"/>
    </location>
</feature>
<dbReference type="Proteomes" id="UP001328733">
    <property type="component" value="Unassembled WGS sequence"/>
</dbReference>
<evidence type="ECO:0000313" key="3">
    <source>
        <dbReference type="EMBL" id="MEG3439727.1"/>
    </source>
</evidence>
<feature type="domain" description="D-alanyl-D-alanine carboxypeptidase-like core" evidence="2">
    <location>
        <begin position="127"/>
        <end position="255"/>
    </location>
</feature>
<dbReference type="EMBL" id="JBAFSM010000057">
    <property type="protein sequence ID" value="MEG3439727.1"/>
    <property type="molecule type" value="Genomic_DNA"/>
</dbReference>
<dbReference type="RefSeq" id="WP_332867206.1">
    <property type="nucleotide sequence ID" value="NZ_JBAFSM010000057.1"/>
</dbReference>